<name>A0A803NDQ1_CHEQI</name>
<keyword evidence="1" id="KW-0143">Chaperone</keyword>
<evidence type="ECO:0000256" key="2">
    <source>
        <dbReference type="SAM" id="Coils"/>
    </source>
</evidence>
<dbReference type="Gramene" id="AUR62044248-RA">
    <property type="protein sequence ID" value="AUR62044248-RA:cds"/>
    <property type="gene ID" value="AUR62044248"/>
</dbReference>
<evidence type="ECO:0000313" key="4">
    <source>
        <dbReference type="EnsemblPlants" id="AUR62044248-RA:cds"/>
    </source>
</evidence>
<dbReference type="InterPro" id="IPR024586">
    <property type="entry name" value="DnaJ-like_C11_C"/>
</dbReference>
<evidence type="ECO:0000259" key="3">
    <source>
        <dbReference type="Pfam" id="PF11875"/>
    </source>
</evidence>
<keyword evidence="5" id="KW-1185">Reference proteome</keyword>
<dbReference type="PANTHER" id="PTHR44914">
    <property type="entry name" value="CHAPERONE PROTEIN DNAJ 13"/>
    <property type="match status" value="1"/>
</dbReference>
<accession>A0A803NDQ1</accession>
<proteinExistence type="predicted"/>
<dbReference type="EnsemblPlants" id="AUR62044248-RA">
    <property type="protein sequence ID" value="AUR62044248-RA:cds"/>
    <property type="gene ID" value="AUR62044248"/>
</dbReference>
<sequence>MEKTSGQVREARVAAAKAQQLLENVANRKMNKQIEIGGLIITKAVYGSAKALKKLDDVEKSSDELASQVIDVTIPLNFLVNDLGQLQLHEGVKKSGIMGFVTHVQENIRNCWSGTHATVKTTRWWLKTVRSCGYPRKLTSSRLFLQ</sequence>
<protein>
    <recommendedName>
        <fullName evidence="3">DnaJ-like protein C11 C-terminal domain-containing protein</fullName>
    </recommendedName>
</protein>
<dbReference type="AlphaFoldDB" id="A0A803NDQ1"/>
<dbReference type="Pfam" id="PF11875">
    <property type="entry name" value="DnaJ-like_C11_C"/>
    <property type="match status" value="1"/>
</dbReference>
<feature type="coiled-coil region" evidence="2">
    <location>
        <begin position="8"/>
        <end position="35"/>
    </location>
</feature>
<evidence type="ECO:0000256" key="1">
    <source>
        <dbReference type="ARBA" id="ARBA00023186"/>
    </source>
</evidence>
<reference evidence="4" key="2">
    <citation type="submission" date="2021-03" db="UniProtKB">
        <authorList>
            <consortium name="EnsemblPlants"/>
        </authorList>
    </citation>
    <scope>IDENTIFICATION</scope>
</reference>
<dbReference type="PANTHER" id="PTHR44914:SF1">
    <property type="entry name" value="CHAPERONE PROTEIN DNAJ 13"/>
    <property type="match status" value="1"/>
</dbReference>
<dbReference type="InterPro" id="IPR042162">
    <property type="entry name" value="AtJ13"/>
</dbReference>
<evidence type="ECO:0000313" key="5">
    <source>
        <dbReference type="Proteomes" id="UP000596660"/>
    </source>
</evidence>
<dbReference type="Proteomes" id="UP000596660">
    <property type="component" value="Unplaced"/>
</dbReference>
<keyword evidence="2" id="KW-0175">Coiled coil</keyword>
<feature type="domain" description="DnaJ-like protein C11 C-terminal" evidence="3">
    <location>
        <begin position="2"/>
        <end position="101"/>
    </location>
</feature>
<reference evidence="4" key="1">
    <citation type="journal article" date="2017" name="Nature">
        <title>The genome of Chenopodium quinoa.</title>
        <authorList>
            <person name="Jarvis D.E."/>
            <person name="Ho Y.S."/>
            <person name="Lightfoot D.J."/>
            <person name="Schmoeckel S.M."/>
            <person name="Li B."/>
            <person name="Borm T.J.A."/>
            <person name="Ohyanagi H."/>
            <person name="Mineta K."/>
            <person name="Michell C.T."/>
            <person name="Saber N."/>
            <person name="Kharbatia N.M."/>
            <person name="Rupper R.R."/>
            <person name="Sharp A.R."/>
            <person name="Dally N."/>
            <person name="Boughton B.A."/>
            <person name="Woo Y.H."/>
            <person name="Gao G."/>
            <person name="Schijlen E.G.W.M."/>
            <person name="Guo X."/>
            <person name="Momin A.A."/>
            <person name="Negrao S."/>
            <person name="Al-Babili S."/>
            <person name="Gehring C."/>
            <person name="Roessner U."/>
            <person name="Jung C."/>
            <person name="Murphy K."/>
            <person name="Arold S.T."/>
            <person name="Gojobori T."/>
            <person name="van der Linden C.G."/>
            <person name="van Loo E.N."/>
            <person name="Jellen E.N."/>
            <person name="Maughan P.J."/>
            <person name="Tester M."/>
        </authorList>
    </citation>
    <scope>NUCLEOTIDE SEQUENCE [LARGE SCALE GENOMIC DNA]</scope>
    <source>
        <strain evidence="4">cv. PI 614886</strain>
    </source>
</reference>
<organism evidence="4 5">
    <name type="scientific">Chenopodium quinoa</name>
    <name type="common">Quinoa</name>
    <dbReference type="NCBI Taxonomy" id="63459"/>
    <lineage>
        <taxon>Eukaryota</taxon>
        <taxon>Viridiplantae</taxon>
        <taxon>Streptophyta</taxon>
        <taxon>Embryophyta</taxon>
        <taxon>Tracheophyta</taxon>
        <taxon>Spermatophyta</taxon>
        <taxon>Magnoliopsida</taxon>
        <taxon>eudicotyledons</taxon>
        <taxon>Gunneridae</taxon>
        <taxon>Pentapetalae</taxon>
        <taxon>Caryophyllales</taxon>
        <taxon>Chenopodiaceae</taxon>
        <taxon>Chenopodioideae</taxon>
        <taxon>Atripliceae</taxon>
        <taxon>Chenopodium</taxon>
    </lineage>
</organism>